<dbReference type="EMBL" id="GGEC01085523">
    <property type="protein sequence ID" value="MBX66007.1"/>
    <property type="molecule type" value="Transcribed_RNA"/>
</dbReference>
<reference evidence="1" key="1">
    <citation type="submission" date="2018-02" db="EMBL/GenBank/DDBJ databases">
        <title>Rhizophora mucronata_Transcriptome.</title>
        <authorList>
            <person name="Meera S.P."/>
            <person name="Sreeshan A."/>
            <person name="Augustine A."/>
        </authorList>
    </citation>
    <scope>NUCLEOTIDE SEQUENCE</scope>
    <source>
        <tissue evidence="1">Leaf</tissue>
    </source>
</reference>
<protein>
    <submittedName>
        <fullName evidence="1">Uncharacterized protein</fullName>
    </submittedName>
</protein>
<name>A0A2P2QGJ5_RHIMU</name>
<organism evidence="1">
    <name type="scientific">Rhizophora mucronata</name>
    <name type="common">Asiatic mangrove</name>
    <dbReference type="NCBI Taxonomy" id="61149"/>
    <lineage>
        <taxon>Eukaryota</taxon>
        <taxon>Viridiplantae</taxon>
        <taxon>Streptophyta</taxon>
        <taxon>Embryophyta</taxon>
        <taxon>Tracheophyta</taxon>
        <taxon>Spermatophyta</taxon>
        <taxon>Magnoliopsida</taxon>
        <taxon>eudicotyledons</taxon>
        <taxon>Gunneridae</taxon>
        <taxon>Pentapetalae</taxon>
        <taxon>rosids</taxon>
        <taxon>fabids</taxon>
        <taxon>Malpighiales</taxon>
        <taxon>Rhizophoraceae</taxon>
        <taxon>Rhizophora</taxon>
    </lineage>
</organism>
<sequence>MGWSFPSKDRGNMSQY</sequence>
<accession>A0A2P2QGJ5</accession>
<dbReference type="AlphaFoldDB" id="A0A2P2QGJ5"/>
<proteinExistence type="predicted"/>
<evidence type="ECO:0000313" key="1">
    <source>
        <dbReference type="EMBL" id="MBX66007.1"/>
    </source>
</evidence>